<feature type="domain" description="DUF7153" evidence="1">
    <location>
        <begin position="192"/>
        <end position="307"/>
    </location>
</feature>
<feature type="non-terminal residue" evidence="2">
    <location>
        <position position="307"/>
    </location>
</feature>
<evidence type="ECO:0000313" key="2">
    <source>
        <dbReference type="EMBL" id="CAL4093079.1"/>
    </source>
</evidence>
<protein>
    <recommendedName>
        <fullName evidence="1">DUF7153 domain-containing protein</fullName>
    </recommendedName>
</protein>
<dbReference type="EMBL" id="CAXKWB010008930">
    <property type="protein sequence ID" value="CAL4093079.1"/>
    <property type="molecule type" value="Genomic_DNA"/>
</dbReference>
<accession>A0AAV2QR23</accession>
<organism evidence="2 3">
    <name type="scientific">Meganyctiphanes norvegica</name>
    <name type="common">Northern krill</name>
    <name type="synonym">Thysanopoda norvegica</name>
    <dbReference type="NCBI Taxonomy" id="48144"/>
    <lineage>
        <taxon>Eukaryota</taxon>
        <taxon>Metazoa</taxon>
        <taxon>Ecdysozoa</taxon>
        <taxon>Arthropoda</taxon>
        <taxon>Crustacea</taxon>
        <taxon>Multicrustacea</taxon>
        <taxon>Malacostraca</taxon>
        <taxon>Eumalacostraca</taxon>
        <taxon>Eucarida</taxon>
        <taxon>Euphausiacea</taxon>
        <taxon>Euphausiidae</taxon>
        <taxon>Meganyctiphanes</taxon>
    </lineage>
</organism>
<dbReference type="InterPro" id="IPR055577">
    <property type="entry name" value="DUF7153"/>
</dbReference>
<evidence type="ECO:0000259" key="1">
    <source>
        <dbReference type="Pfam" id="PF23672"/>
    </source>
</evidence>
<feature type="non-terminal residue" evidence="2">
    <location>
        <position position="1"/>
    </location>
</feature>
<dbReference type="AlphaFoldDB" id="A0AAV2QR23"/>
<dbReference type="PANTHER" id="PTHR22198:SF1">
    <property type="entry name" value="FERM DOMAIN-CONTAINING PROTEIN"/>
    <property type="match status" value="1"/>
</dbReference>
<reference evidence="2 3" key="1">
    <citation type="submission" date="2024-05" db="EMBL/GenBank/DDBJ databases">
        <authorList>
            <person name="Wallberg A."/>
        </authorList>
    </citation>
    <scope>NUCLEOTIDE SEQUENCE [LARGE SCALE GENOMIC DNA]</scope>
</reference>
<sequence>HPQNCECEGCYLGSPVRTHLLLDIKSYPKLEQGHFSRITGFSIFGRKKGPSPNAVAAMASVERQSSGRVTLHGDGNSDAIAQLHHQREALMTPQEPVTLSNLKQDSLMIPVARMTHFFPAGHPIPSGPSNQGKLRMLETPEPNIHVIFHMLGSPTPITPALHWPVGDTVKHMRECVIKAFKAVVSAIGQNSIQGMVLLNLETGGEDGPVEFPMMMLWVIDGAKGGDIQQIIQKVRAVSFENLDPVKTGFKCTHLFDSFEEVATLAKPPIDKLSRKPTTNTTGYIIRIFKVFEGDDGERFERNWLMWS</sequence>
<keyword evidence="3" id="KW-1185">Reference proteome</keyword>
<evidence type="ECO:0000313" key="3">
    <source>
        <dbReference type="Proteomes" id="UP001497623"/>
    </source>
</evidence>
<gene>
    <name evidence="2" type="ORF">MNOR_LOCUS14718</name>
</gene>
<comment type="caution">
    <text evidence="2">The sequence shown here is derived from an EMBL/GenBank/DDBJ whole genome shotgun (WGS) entry which is preliminary data.</text>
</comment>
<dbReference type="PANTHER" id="PTHR22198">
    <property type="entry name" value="FERM DOMAIN-CONTAINING PROTEIN"/>
    <property type="match status" value="1"/>
</dbReference>
<name>A0AAV2QR23_MEGNR</name>
<dbReference type="Proteomes" id="UP001497623">
    <property type="component" value="Unassembled WGS sequence"/>
</dbReference>
<dbReference type="Pfam" id="PF23672">
    <property type="entry name" value="DUF7153"/>
    <property type="match status" value="1"/>
</dbReference>
<proteinExistence type="predicted"/>